<dbReference type="AlphaFoldDB" id="A0A1H3NL50"/>
<dbReference type="PANTHER" id="PTHR30419">
    <property type="entry name" value="HTH-TYPE TRANSCRIPTIONAL REGULATOR YBHD"/>
    <property type="match status" value="1"/>
</dbReference>
<dbReference type="PROSITE" id="PS50931">
    <property type="entry name" value="HTH_LYSR"/>
    <property type="match status" value="1"/>
</dbReference>
<dbReference type="RefSeq" id="WP_074922109.1">
    <property type="nucleotide sequence ID" value="NZ_CP141274.1"/>
</dbReference>
<protein>
    <submittedName>
        <fullName evidence="6">DNA-binding transcriptional regulator, LysR family</fullName>
    </submittedName>
</protein>
<dbReference type="InterPro" id="IPR036390">
    <property type="entry name" value="WH_DNA-bd_sf"/>
</dbReference>
<dbReference type="GO" id="GO:0003700">
    <property type="term" value="F:DNA-binding transcription factor activity"/>
    <property type="evidence" value="ECO:0007669"/>
    <property type="project" value="InterPro"/>
</dbReference>
<accession>A0A1H3NL50</accession>
<dbReference type="GO" id="GO:0003677">
    <property type="term" value="F:DNA binding"/>
    <property type="evidence" value="ECO:0007669"/>
    <property type="project" value="UniProtKB-KW"/>
</dbReference>
<dbReference type="GeneID" id="94692299"/>
<evidence type="ECO:0000259" key="5">
    <source>
        <dbReference type="PROSITE" id="PS50931"/>
    </source>
</evidence>
<dbReference type="InterPro" id="IPR036388">
    <property type="entry name" value="WH-like_DNA-bd_sf"/>
</dbReference>
<dbReference type="InterPro" id="IPR000847">
    <property type="entry name" value="LysR_HTH_N"/>
</dbReference>
<evidence type="ECO:0000256" key="3">
    <source>
        <dbReference type="ARBA" id="ARBA00023125"/>
    </source>
</evidence>
<organism evidence="6 7">
    <name type="scientific">Delftia lacustris</name>
    <dbReference type="NCBI Taxonomy" id="558537"/>
    <lineage>
        <taxon>Bacteria</taxon>
        <taxon>Pseudomonadati</taxon>
        <taxon>Pseudomonadota</taxon>
        <taxon>Betaproteobacteria</taxon>
        <taxon>Burkholderiales</taxon>
        <taxon>Comamonadaceae</taxon>
        <taxon>Delftia</taxon>
    </lineage>
</organism>
<name>A0A1H3NL50_9BURK</name>
<dbReference type="Proteomes" id="UP000183417">
    <property type="component" value="Unassembled WGS sequence"/>
</dbReference>
<proteinExistence type="inferred from homology"/>
<dbReference type="Gene3D" id="3.40.190.290">
    <property type="match status" value="1"/>
</dbReference>
<gene>
    <name evidence="6" type="ORF">SAMN05421547_10926</name>
</gene>
<keyword evidence="3 6" id="KW-0238">DNA-binding</keyword>
<evidence type="ECO:0000256" key="4">
    <source>
        <dbReference type="ARBA" id="ARBA00023163"/>
    </source>
</evidence>
<sequence length="300" mass="33139">MMKIDSTTVLLVLAIAEEGSISRAADRLQLAVAAASRRLSDLEAQLGTRLFKRQPHGVQATEPGLKLLAHIRQIGNLVDRLEGDAQALGRGRDGRIIIGAPKSAILQFLAADIAATQRRYPHITLQVMEENSRIVQQLLRDKVIDIGIFEKTSGFVDLPRADYRRDSLVLVYSRRHFSFGDQPVELDRLLECRIVSLGRGSAILNALRRAHHSRGRVFRNDFTVSGFDTMLALVREGLGVGLMPPGVLRSFHPGPELGWAALEGDWHERSYVLSFIEGQAQQQALHNVVAALLHPASEAN</sequence>
<dbReference type="GO" id="GO:0005829">
    <property type="term" value="C:cytosol"/>
    <property type="evidence" value="ECO:0007669"/>
    <property type="project" value="TreeGrafter"/>
</dbReference>
<evidence type="ECO:0000256" key="1">
    <source>
        <dbReference type="ARBA" id="ARBA00009437"/>
    </source>
</evidence>
<dbReference type="SUPFAM" id="SSF53850">
    <property type="entry name" value="Periplasmic binding protein-like II"/>
    <property type="match status" value="1"/>
</dbReference>
<dbReference type="Gene3D" id="1.10.10.10">
    <property type="entry name" value="Winged helix-like DNA-binding domain superfamily/Winged helix DNA-binding domain"/>
    <property type="match status" value="1"/>
</dbReference>
<reference evidence="6 7" key="1">
    <citation type="submission" date="2016-10" db="EMBL/GenBank/DDBJ databases">
        <authorList>
            <person name="de Groot N.N."/>
        </authorList>
    </citation>
    <scope>NUCLEOTIDE SEQUENCE [LARGE SCALE GENOMIC DNA]</scope>
    <source>
        <strain evidence="6 7">LMG 24775</strain>
    </source>
</reference>
<dbReference type="Pfam" id="PF00126">
    <property type="entry name" value="HTH_1"/>
    <property type="match status" value="1"/>
</dbReference>
<keyword evidence="2" id="KW-0805">Transcription regulation</keyword>
<dbReference type="InterPro" id="IPR005119">
    <property type="entry name" value="LysR_subst-bd"/>
</dbReference>
<dbReference type="InterPro" id="IPR050950">
    <property type="entry name" value="HTH-type_LysR_regulators"/>
</dbReference>
<evidence type="ECO:0000313" key="7">
    <source>
        <dbReference type="Proteomes" id="UP000183417"/>
    </source>
</evidence>
<feature type="domain" description="HTH lysR-type" evidence="5">
    <location>
        <begin position="13"/>
        <end position="61"/>
    </location>
</feature>
<dbReference type="PANTHER" id="PTHR30419:SF2">
    <property type="entry name" value="LYSR FAMILY TRANSCRIPTIONAL REGULATOR"/>
    <property type="match status" value="1"/>
</dbReference>
<dbReference type="Pfam" id="PF03466">
    <property type="entry name" value="LysR_substrate"/>
    <property type="match status" value="1"/>
</dbReference>
<evidence type="ECO:0000313" key="6">
    <source>
        <dbReference type="EMBL" id="SDY89538.1"/>
    </source>
</evidence>
<keyword evidence="4" id="KW-0804">Transcription</keyword>
<dbReference type="SUPFAM" id="SSF46785">
    <property type="entry name" value="Winged helix' DNA-binding domain"/>
    <property type="match status" value="1"/>
</dbReference>
<comment type="similarity">
    <text evidence="1">Belongs to the LysR transcriptional regulatory family.</text>
</comment>
<dbReference type="EMBL" id="FNPE01000009">
    <property type="protein sequence ID" value="SDY89538.1"/>
    <property type="molecule type" value="Genomic_DNA"/>
</dbReference>
<evidence type="ECO:0000256" key="2">
    <source>
        <dbReference type="ARBA" id="ARBA00023015"/>
    </source>
</evidence>